<dbReference type="CDD" id="cd02947">
    <property type="entry name" value="TRX_family"/>
    <property type="match status" value="1"/>
</dbReference>
<organism evidence="7">
    <name type="scientific">Thiothrix fructosivorans</name>
    <dbReference type="NCBI Taxonomy" id="111770"/>
    <lineage>
        <taxon>Bacteria</taxon>
        <taxon>Pseudomonadati</taxon>
        <taxon>Pseudomonadota</taxon>
        <taxon>Gammaproteobacteria</taxon>
        <taxon>Thiotrichales</taxon>
        <taxon>Thiotrichaceae</taxon>
        <taxon>Thiothrix</taxon>
    </lineage>
</organism>
<dbReference type="InterPro" id="IPR017937">
    <property type="entry name" value="Thioredoxin_CS"/>
</dbReference>
<evidence type="ECO:0000256" key="2">
    <source>
        <dbReference type="ARBA" id="ARBA00022982"/>
    </source>
</evidence>
<proteinExistence type="predicted"/>
<keyword evidence="4" id="KW-0676">Redox-active center</keyword>
<dbReference type="EMBL" id="JAFMPM010000008">
    <property type="protein sequence ID" value="MBO0614707.1"/>
    <property type="molecule type" value="Genomic_DNA"/>
</dbReference>
<evidence type="ECO:0000313" key="6">
    <source>
        <dbReference type="EMBL" id="MBO0614707.1"/>
    </source>
</evidence>
<accession>A0A8B0SGH2</accession>
<dbReference type="Proteomes" id="UP000664466">
    <property type="component" value="Unassembled WGS sequence"/>
</dbReference>
<dbReference type="InterPro" id="IPR013766">
    <property type="entry name" value="Thioredoxin_domain"/>
</dbReference>
<dbReference type="PANTHER" id="PTHR45663:SF11">
    <property type="entry name" value="GEO12009P1"/>
    <property type="match status" value="1"/>
</dbReference>
<dbReference type="PROSITE" id="PS51352">
    <property type="entry name" value="THIOREDOXIN_2"/>
    <property type="match status" value="1"/>
</dbReference>
<dbReference type="EMBL" id="CP072748">
    <property type="protein sequence ID" value="QTX09530.1"/>
    <property type="molecule type" value="Genomic_DNA"/>
</dbReference>
<dbReference type="Pfam" id="PF00085">
    <property type="entry name" value="Thioredoxin"/>
    <property type="match status" value="1"/>
</dbReference>
<dbReference type="RefSeq" id="WP_207252415.1">
    <property type="nucleotide sequence ID" value="NZ_JAFMPM010000008.1"/>
</dbReference>
<dbReference type="GO" id="GO:0005737">
    <property type="term" value="C:cytoplasm"/>
    <property type="evidence" value="ECO:0007669"/>
    <property type="project" value="TreeGrafter"/>
</dbReference>
<evidence type="ECO:0000313" key="8">
    <source>
        <dbReference type="Proteomes" id="UP000664466"/>
    </source>
</evidence>
<keyword evidence="2" id="KW-0249">Electron transport</keyword>
<reference evidence="6 8" key="1">
    <citation type="submission" date="2021-03" db="EMBL/GenBank/DDBJ databases">
        <title>Draft genome and methylome analysis of Thiotrix fructosivoruns ATCC 49748.</title>
        <authorList>
            <person name="Fomenkov A."/>
            <person name="Grabovich M.Y."/>
            <person name="Roberts R.J."/>
        </authorList>
    </citation>
    <scope>NUCLEOTIDE SEQUENCE [LARGE SCALE GENOMIC DNA]</scope>
    <source>
        <strain evidence="6 8">ATCC 49748</strain>
    </source>
</reference>
<dbReference type="AlphaFoldDB" id="A0A8B0SGH2"/>
<sequence>MTTHPFVIEINGIADFEERVLKASAHTPILVDFWADWCGPCLFLDPVLKAVVADYQGNVLLAKLDTEEDENMKLAGRNQVRGFPTVLLIENGQEVARFSSARNKTFVREFIDTNSQLLATFKASIHP</sequence>
<dbReference type="PROSITE" id="PS00194">
    <property type="entry name" value="THIOREDOXIN_1"/>
    <property type="match status" value="1"/>
</dbReference>
<dbReference type="Gene3D" id="3.40.30.10">
    <property type="entry name" value="Glutaredoxin"/>
    <property type="match status" value="1"/>
</dbReference>
<dbReference type="GO" id="GO:0015035">
    <property type="term" value="F:protein-disulfide reductase activity"/>
    <property type="evidence" value="ECO:0007669"/>
    <property type="project" value="TreeGrafter"/>
</dbReference>
<keyword evidence="8" id="KW-1185">Reference proteome</keyword>
<feature type="domain" description="Thioredoxin" evidence="5">
    <location>
        <begin position="1"/>
        <end position="116"/>
    </location>
</feature>
<evidence type="ECO:0000256" key="3">
    <source>
        <dbReference type="ARBA" id="ARBA00023157"/>
    </source>
</evidence>
<dbReference type="PRINTS" id="PR00421">
    <property type="entry name" value="THIOREDOXIN"/>
</dbReference>
<reference evidence="7" key="2">
    <citation type="submission" date="2021-04" db="EMBL/GenBank/DDBJ databases">
        <title>Complete Genome and methylome analysis of Thiothrix fructosivorans ATCC 49748.</title>
        <authorList>
            <person name="Fomenkov A."/>
            <person name="Sun L."/>
            <person name="Vincze T."/>
            <person name="Grabovich M.Y."/>
            <person name="Roberts R.J."/>
        </authorList>
    </citation>
    <scope>NUCLEOTIDE SEQUENCE</scope>
    <source>
        <strain evidence="7">ATCC 49748</strain>
    </source>
</reference>
<dbReference type="SUPFAM" id="SSF52833">
    <property type="entry name" value="Thioredoxin-like"/>
    <property type="match status" value="1"/>
</dbReference>
<name>A0A8B0SGH2_9GAMM</name>
<dbReference type="PANTHER" id="PTHR45663">
    <property type="entry name" value="GEO12009P1"/>
    <property type="match status" value="1"/>
</dbReference>
<evidence type="ECO:0000313" key="7">
    <source>
        <dbReference type="EMBL" id="QTX09530.1"/>
    </source>
</evidence>
<dbReference type="InterPro" id="IPR036249">
    <property type="entry name" value="Thioredoxin-like_sf"/>
</dbReference>
<evidence type="ECO:0000259" key="5">
    <source>
        <dbReference type="PROSITE" id="PS51352"/>
    </source>
</evidence>
<evidence type="ECO:0000256" key="4">
    <source>
        <dbReference type="ARBA" id="ARBA00023284"/>
    </source>
</evidence>
<keyword evidence="3" id="KW-1015">Disulfide bond</keyword>
<evidence type="ECO:0000256" key="1">
    <source>
        <dbReference type="ARBA" id="ARBA00022448"/>
    </source>
</evidence>
<gene>
    <name evidence="7" type="ORF">J1836_012935</name>
    <name evidence="6" type="ORF">J1836_17545</name>
</gene>
<keyword evidence="1" id="KW-0813">Transport</keyword>
<protein>
    <submittedName>
        <fullName evidence="7">Thioredoxin</fullName>
    </submittedName>
</protein>